<dbReference type="SMART" id="SM00665">
    <property type="entry name" value="B561"/>
    <property type="match status" value="1"/>
</dbReference>
<feature type="region of interest" description="Disordered" evidence="11">
    <location>
        <begin position="677"/>
        <end position="909"/>
    </location>
</feature>
<feature type="domain" description="Cytochrome b561" evidence="13">
    <location>
        <begin position="32"/>
        <end position="226"/>
    </location>
</feature>
<keyword evidence="10 12" id="KW-0472">Membrane</keyword>
<feature type="transmembrane region" description="Helical" evidence="12">
    <location>
        <begin position="175"/>
        <end position="193"/>
    </location>
</feature>
<evidence type="ECO:0000259" key="13">
    <source>
        <dbReference type="PROSITE" id="PS50939"/>
    </source>
</evidence>
<evidence type="ECO:0000256" key="12">
    <source>
        <dbReference type="SAM" id="Phobius"/>
    </source>
</evidence>
<dbReference type="PROSITE" id="PS50939">
    <property type="entry name" value="CYTOCHROME_B561"/>
    <property type="match status" value="1"/>
</dbReference>
<dbReference type="PANTHER" id="PTHR15422:SF24">
    <property type="entry name" value="DOMON RELATED DOMAIN-CONTAINING PROTEIN"/>
    <property type="match status" value="1"/>
</dbReference>
<feature type="compositionally biased region" description="Polar residues" evidence="11">
    <location>
        <begin position="583"/>
        <end position="597"/>
    </location>
</feature>
<evidence type="ECO:0000256" key="1">
    <source>
        <dbReference type="ARBA" id="ARBA00001970"/>
    </source>
</evidence>
<reference evidence="14 15" key="1">
    <citation type="submission" date="2018-02" db="EMBL/GenBank/DDBJ databases">
        <title>Draft genome sequences of Elsinoe sp., causing black scab on jojoba.</title>
        <authorList>
            <person name="Stodart B."/>
            <person name="Jeffress S."/>
            <person name="Ash G."/>
            <person name="Arun Chinnappa K."/>
        </authorList>
    </citation>
    <scope>NUCLEOTIDE SEQUENCE [LARGE SCALE GENOMIC DNA]</scope>
    <source>
        <strain evidence="14 15">Hillstone_2</strain>
    </source>
</reference>
<keyword evidence="7" id="KW-0249">Electron transport</keyword>
<feature type="compositionally biased region" description="Polar residues" evidence="11">
    <location>
        <begin position="612"/>
        <end position="623"/>
    </location>
</feature>
<evidence type="ECO:0000256" key="4">
    <source>
        <dbReference type="ARBA" id="ARBA00022617"/>
    </source>
</evidence>
<sequence>MSTDALSPPGSSQYDSGNLYVGDGTWDSTRNSFLLPNLVGLNLATTQYNGMGNRFRDLPGYQSLVQAHGAIAAIVFLLLVPTAITVVRFYQSRRRRAIHIHIWIQILVVFLLTVVLILGWFAVGPERSLTNPHHGIGVAIYTLVMVQVIGGAIVRRLEKWKDRDYLSVKVMLHHWFGRAIALLGLAQVPLGLALYGVGIAFYVVYALAVFAWILIWFVLSHRYQSERWIGSEYGGGSYVSGRSGRSDRSRRSRRADTEVVEEERTENRGGHWLRNTALFGGALAGLNALRNRNKRKEERETVVDEVEVTPSRPGSRRHSPSRSRGHSRTRPRSRSHSRHSRHSRHTSGSYVADEKYQEKQGGTNTWRNRLVGAGAGLAAFQGVKRLFNRGNRRDEESEIGSYSRPSASEVYTRPSGSYSRPPLSGTGSVSRTDISRVEAGQAPFSPADRRRTDRIETADIESPLSSPTRPIRTPGRSRLRPRRSGSFSSVSSVDSYDSPSAPRPTGGITKRQGLAATLAGLTGLAFFRKKNQERQARKEEQRAEELRRYDEEIADRVNRTQRRRPGFGESAVDETVHEDVGLTGSNPGLSRHSLPNTNAPPLPQSAAAPHSVTDTYSNTTRPTAQPGYPVDSAGLPMPTGPGPSSTAQFPESNTSRVRFTDTVTPATTSAAAALASNAIASDKSSRRHNRRSSSLQRTDTYDTSTTTSAAEPPVSVKVKIHDDNRHVTLRRLNSAEAAAEREARRRERRTRRRHRADSSSGLDSDGASGGYRRRARTSSAAPPPKNVPPPPAMQRLSPERVAAAPTTVPGLQGPPRVSGAGQGTPLPPPPPGPPPVPVHSSPVGQGSYGPSPVQVNASMTGTGTGTEMSAFDDNRRRRRAERAAAKARALEGGTPGEGRPVVGVRGDYT</sequence>
<organism evidence="14 15">
    <name type="scientific">Elsinoe australis</name>
    <dbReference type="NCBI Taxonomy" id="40998"/>
    <lineage>
        <taxon>Eukaryota</taxon>
        <taxon>Fungi</taxon>
        <taxon>Dikarya</taxon>
        <taxon>Ascomycota</taxon>
        <taxon>Pezizomycotina</taxon>
        <taxon>Dothideomycetes</taxon>
        <taxon>Dothideomycetidae</taxon>
        <taxon>Myriangiales</taxon>
        <taxon>Elsinoaceae</taxon>
        <taxon>Elsinoe</taxon>
    </lineage>
</organism>
<feature type="transmembrane region" description="Helical" evidence="12">
    <location>
        <begin position="135"/>
        <end position="154"/>
    </location>
</feature>
<dbReference type="GO" id="GO:0016020">
    <property type="term" value="C:membrane"/>
    <property type="evidence" value="ECO:0007669"/>
    <property type="project" value="UniProtKB-SubCell"/>
</dbReference>
<comment type="subcellular location">
    <subcellularLocation>
        <location evidence="2">Membrane</location>
        <topology evidence="2">Multi-pass membrane protein</topology>
    </subcellularLocation>
</comment>
<feature type="compositionally biased region" description="Low complexity" evidence="11">
    <location>
        <begin position="897"/>
        <end position="909"/>
    </location>
</feature>
<feature type="transmembrane region" description="Helical" evidence="12">
    <location>
        <begin position="199"/>
        <end position="219"/>
    </location>
</feature>
<dbReference type="AlphaFoldDB" id="A0A4U7B8J1"/>
<comment type="cofactor">
    <cofactor evidence="1">
        <name>heme b</name>
        <dbReference type="ChEBI" id="CHEBI:60344"/>
    </cofactor>
</comment>
<keyword evidence="4" id="KW-0349">Heme</keyword>
<evidence type="ECO:0000313" key="14">
    <source>
        <dbReference type="EMBL" id="TKX27449.1"/>
    </source>
</evidence>
<feature type="compositionally biased region" description="Basic residues" evidence="11">
    <location>
        <begin position="314"/>
        <end position="345"/>
    </location>
</feature>
<dbReference type="Gene3D" id="1.20.120.1770">
    <property type="match status" value="1"/>
</dbReference>
<dbReference type="InterPro" id="IPR006593">
    <property type="entry name" value="Cyt_b561/ferric_Rdtase_TM"/>
</dbReference>
<evidence type="ECO:0000256" key="6">
    <source>
        <dbReference type="ARBA" id="ARBA00022723"/>
    </source>
</evidence>
<feature type="compositionally biased region" description="Pro residues" evidence="11">
    <location>
        <begin position="825"/>
        <end position="837"/>
    </location>
</feature>
<feature type="compositionally biased region" description="Low complexity" evidence="11">
    <location>
        <begin position="692"/>
        <end position="708"/>
    </location>
</feature>
<feature type="compositionally biased region" description="Basic and acidic residues" evidence="11">
    <location>
        <begin position="447"/>
        <end position="457"/>
    </location>
</feature>
<dbReference type="GO" id="GO:0046872">
    <property type="term" value="F:metal ion binding"/>
    <property type="evidence" value="ECO:0007669"/>
    <property type="project" value="UniProtKB-KW"/>
</dbReference>
<evidence type="ECO:0000256" key="10">
    <source>
        <dbReference type="ARBA" id="ARBA00023136"/>
    </source>
</evidence>
<gene>
    <name evidence="14" type="ORF">C1H76_0286</name>
</gene>
<evidence type="ECO:0000256" key="2">
    <source>
        <dbReference type="ARBA" id="ARBA00004141"/>
    </source>
</evidence>
<keyword evidence="6" id="KW-0479">Metal-binding</keyword>
<feature type="transmembrane region" description="Helical" evidence="12">
    <location>
        <begin position="102"/>
        <end position="123"/>
    </location>
</feature>
<dbReference type="EMBL" id="PTQR01000004">
    <property type="protein sequence ID" value="TKX27449.1"/>
    <property type="molecule type" value="Genomic_DNA"/>
</dbReference>
<feature type="compositionally biased region" description="Polar residues" evidence="11">
    <location>
        <begin position="642"/>
        <end position="655"/>
    </location>
</feature>
<keyword evidence="3" id="KW-0813">Transport</keyword>
<evidence type="ECO:0000256" key="7">
    <source>
        <dbReference type="ARBA" id="ARBA00022982"/>
    </source>
</evidence>
<name>A0A4U7B8J1_9PEZI</name>
<feature type="transmembrane region" description="Helical" evidence="12">
    <location>
        <begin position="67"/>
        <end position="90"/>
    </location>
</feature>
<dbReference type="GO" id="GO:0140575">
    <property type="term" value="F:transmembrane monodehydroascorbate reductase activity"/>
    <property type="evidence" value="ECO:0007669"/>
    <property type="project" value="InterPro"/>
</dbReference>
<feature type="region of interest" description="Disordered" evidence="11">
    <location>
        <begin position="560"/>
        <end position="655"/>
    </location>
</feature>
<feature type="region of interest" description="Disordered" evidence="11">
    <location>
        <begin position="294"/>
        <end position="364"/>
    </location>
</feature>
<evidence type="ECO:0000256" key="8">
    <source>
        <dbReference type="ARBA" id="ARBA00022989"/>
    </source>
</evidence>
<evidence type="ECO:0000313" key="15">
    <source>
        <dbReference type="Proteomes" id="UP000308133"/>
    </source>
</evidence>
<comment type="caution">
    <text evidence="14">The sequence shown here is derived from an EMBL/GenBank/DDBJ whole genome shotgun (WGS) entry which is preliminary data.</text>
</comment>
<feature type="region of interest" description="Disordered" evidence="11">
    <location>
        <begin position="391"/>
        <end position="510"/>
    </location>
</feature>
<feature type="compositionally biased region" description="Basic and acidic residues" evidence="11">
    <location>
        <begin position="244"/>
        <end position="257"/>
    </location>
</feature>
<dbReference type="GO" id="GO:0020037">
    <property type="term" value="F:heme binding"/>
    <property type="evidence" value="ECO:0007669"/>
    <property type="project" value="TreeGrafter"/>
</dbReference>
<feature type="compositionally biased region" description="Pro residues" evidence="11">
    <location>
        <begin position="781"/>
        <end position="792"/>
    </location>
</feature>
<evidence type="ECO:0000256" key="5">
    <source>
        <dbReference type="ARBA" id="ARBA00022692"/>
    </source>
</evidence>
<dbReference type="Pfam" id="PF03188">
    <property type="entry name" value="Cytochrom_B561"/>
    <property type="match status" value="1"/>
</dbReference>
<keyword evidence="5 12" id="KW-0812">Transmembrane</keyword>
<dbReference type="PANTHER" id="PTHR15422">
    <property type="entry name" value="OS05G0565100 PROTEIN"/>
    <property type="match status" value="1"/>
</dbReference>
<dbReference type="Proteomes" id="UP000308133">
    <property type="component" value="Unassembled WGS sequence"/>
</dbReference>
<dbReference type="InterPro" id="IPR045150">
    <property type="entry name" value="CYB561D1/2"/>
</dbReference>
<dbReference type="CDD" id="cd08760">
    <property type="entry name" value="Cyt_b561_FRRS1_like"/>
    <property type="match status" value="1"/>
</dbReference>
<feature type="compositionally biased region" description="Basic residues" evidence="11">
    <location>
        <begin position="746"/>
        <end position="755"/>
    </location>
</feature>
<evidence type="ECO:0000256" key="3">
    <source>
        <dbReference type="ARBA" id="ARBA00022448"/>
    </source>
</evidence>
<protein>
    <recommendedName>
        <fullName evidence="13">Cytochrome b561 domain-containing protein</fullName>
    </recommendedName>
</protein>
<evidence type="ECO:0000256" key="9">
    <source>
        <dbReference type="ARBA" id="ARBA00023004"/>
    </source>
</evidence>
<accession>A0A4U7B8J1</accession>
<feature type="region of interest" description="Disordered" evidence="11">
    <location>
        <begin position="238"/>
        <end position="267"/>
    </location>
</feature>
<proteinExistence type="predicted"/>
<feature type="compositionally biased region" description="Low complexity" evidence="11">
    <location>
        <begin position="484"/>
        <end position="500"/>
    </location>
</feature>
<evidence type="ECO:0000256" key="11">
    <source>
        <dbReference type="SAM" id="MobiDB-lite"/>
    </source>
</evidence>
<keyword evidence="8 12" id="KW-1133">Transmembrane helix</keyword>
<keyword evidence="9" id="KW-0408">Iron</keyword>